<feature type="compositionally biased region" description="Basic residues" evidence="1">
    <location>
        <begin position="146"/>
        <end position="157"/>
    </location>
</feature>
<evidence type="ECO:0000313" key="4">
    <source>
        <dbReference type="Proteomes" id="UP001500975"/>
    </source>
</evidence>
<dbReference type="Gene3D" id="2.140.10.10">
    <property type="entry name" value="Quinoprotein alcohol dehydrogenase-like superfamily"/>
    <property type="match status" value="1"/>
</dbReference>
<protein>
    <recommendedName>
        <fullName evidence="2">Pyrrolo-quinoline quinone repeat domain-containing protein</fullName>
    </recommendedName>
</protein>
<gene>
    <name evidence="3" type="ORF">GCM10023165_30830</name>
</gene>
<feature type="domain" description="Pyrrolo-quinoline quinone repeat" evidence="2">
    <location>
        <begin position="175"/>
        <end position="278"/>
    </location>
</feature>
<dbReference type="InterPro" id="IPR002372">
    <property type="entry name" value="PQQ_rpt_dom"/>
</dbReference>
<dbReference type="InterPro" id="IPR011047">
    <property type="entry name" value="Quinoprotein_ADH-like_sf"/>
</dbReference>
<feature type="domain" description="Pyrrolo-quinoline quinone repeat" evidence="2">
    <location>
        <begin position="10"/>
        <end position="106"/>
    </location>
</feature>
<evidence type="ECO:0000313" key="3">
    <source>
        <dbReference type="EMBL" id="GAA4346208.1"/>
    </source>
</evidence>
<dbReference type="RefSeq" id="WP_345538944.1">
    <property type="nucleotide sequence ID" value="NZ_BAABGJ010000032.1"/>
</dbReference>
<dbReference type="SUPFAM" id="SSF50998">
    <property type="entry name" value="Quinoprotein alcohol dehydrogenase-like"/>
    <property type="match status" value="2"/>
</dbReference>
<comment type="caution">
    <text evidence="3">The sequence shown here is derived from an EMBL/GenBank/DDBJ whole genome shotgun (WGS) entry which is preliminary data.</text>
</comment>
<organism evidence="3 4">
    <name type="scientific">Variovorax defluvii</name>
    <dbReference type="NCBI Taxonomy" id="913761"/>
    <lineage>
        <taxon>Bacteria</taxon>
        <taxon>Pseudomonadati</taxon>
        <taxon>Pseudomonadota</taxon>
        <taxon>Betaproteobacteria</taxon>
        <taxon>Burkholderiales</taxon>
        <taxon>Comamonadaceae</taxon>
        <taxon>Variovorax</taxon>
    </lineage>
</organism>
<dbReference type="EMBL" id="BAABGJ010000032">
    <property type="protein sequence ID" value="GAA4346208.1"/>
    <property type="molecule type" value="Genomic_DNA"/>
</dbReference>
<reference evidence="4" key="1">
    <citation type="journal article" date="2019" name="Int. J. Syst. Evol. Microbiol.">
        <title>The Global Catalogue of Microorganisms (GCM) 10K type strain sequencing project: providing services to taxonomists for standard genome sequencing and annotation.</title>
        <authorList>
            <consortium name="The Broad Institute Genomics Platform"/>
            <consortium name="The Broad Institute Genome Sequencing Center for Infectious Disease"/>
            <person name="Wu L."/>
            <person name="Ma J."/>
        </authorList>
    </citation>
    <scope>NUCLEOTIDE SEQUENCE [LARGE SCALE GENOMIC DNA]</scope>
    <source>
        <strain evidence="4">JCM 17804</strain>
    </source>
</reference>
<name>A0ABP8HWP6_9BURK</name>
<evidence type="ECO:0000259" key="2">
    <source>
        <dbReference type="Pfam" id="PF01011"/>
    </source>
</evidence>
<proteinExistence type="predicted"/>
<keyword evidence="4" id="KW-1185">Reference proteome</keyword>
<accession>A0ABP8HWP6</accession>
<feature type="region of interest" description="Disordered" evidence="1">
    <location>
        <begin position="124"/>
        <end position="177"/>
    </location>
</feature>
<sequence>MEATVPGEINALQVTTIMIGDTLYACDGNTTCFDAETGQARWRRNVSDGQPPSGKPCRGVAYYKVPQAQGVCAERIFAPSHNPTLAALNARTGELCPGFGKAGLVTAGGYRTLSARPVLRQLGAASHPRQGGGRRGHPGRPVLGRPVRRYPRLRRGDRRTGLGLRRRRARSDRRPTKRGEIFALDRQTGEPIKTVRELPVPQQGIAAGERLSPTQPESSDLPAFRGAPLREKDMRGMTPLDQLYCRIEFKRSRYEGMFTPVTLGKTIVIDPGSMGGVKLERRVVGRRPRHHDRQLDASA</sequence>
<dbReference type="Pfam" id="PF01011">
    <property type="entry name" value="PQQ"/>
    <property type="match status" value="2"/>
</dbReference>
<dbReference type="Proteomes" id="UP001500975">
    <property type="component" value="Unassembled WGS sequence"/>
</dbReference>
<evidence type="ECO:0000256" key="1">
    <source>
        <dbReference type="SAM" id="MobiDB-lite"/>
    </source>
</evidence>